<reference evidence="2 3" key="1">
    <citation type="submission" date="2017-02" db="EMBL/GenBank/DDBJ databases">
        <title>Genome sequence of Clostridium beijerinckii Br21.</title>
        <authorList>
            <person name="Fonseca B.C."/>
            <person name="Guazzaroni M.E."/>
            <person name="Riano-Pachon D.M."/>
            <person name="Reginatto V."/>
        </authorList>
    </citation>
    <scope>NUCLEOTIDE SEQUENCE [LARGE SCALE GENOMIC DNA]</scope>
    <source>
        <strain evidence="2 3">Br21</strain>
    </source>
</reference>
<dbReference type="InterPro" id="IPR036388">
    <property type="entry name" value="WH-like_DNA-bd_sf"/>
</dbReference>
<dbReference type="PANTHER" id="PTHR33164:SF43">
    <property type="entry name" value="HTH-TYPE TRANSCRIPTIONAL REPRESSOR YETL"/>
    <property type="match status" value="1"/>
</dbReference>
<evidence type="ECO:0000313" key="3">
    <source>
        <dbReference type="Proteomes" id="UP000190959"/>
    </source>
</evidence>
<name>A0A1S9N443_CLOBE</name>
<dbReference type="PRINTS" id="PR00598">
    <property type="entry name" value="HTHMARR"/>
</dbReference>
<dbReference type="Gene3D" id="1.10.10.10">
    <property type="entry name" value="Winged helix-like DNA-binding domain superfamily/Winged helix DNA-binding domain"/>
    <property type="match status" value="1"/>
</dbReference>
<dbReference type="GO" id="GO:0003700">
    <property type="term" value="F:DNA-binding transcription factor activity"/>
    <property type="evidence" value="ECO:0007669"/>
    <property type="project" value="InterPro"/>
</dbReference>
<dbReference type="InterPro" id="IPR036390">
    <property type="entry name" value="WH_DNA-bd_sf"/>
</dbReference>
<accession>A0A1S9N443</accession>
<dbReference type="RefSeq" id="WP_078116115.1">
    <property type="nucleotide sequence ID" value="NZ_MWMH01000005.1"/>
</dbReference>
<dbReference type="Pfam" id="PF12802">
    <property type="entry name" value="MarR_2"/>
    <property type="match status" value="1"/>
</dbReference>
<proteinExistence type="predicted"/>
<evidence type="ECO:0000313" key="2">
    <source>
        <dbReference type="EMBL" id="OOP72298.1"/>
    </source>
</evidence>
<protein>
    <recommendedName>
        <fullName evidence="1">HTH marR-type domain-containing protein</fullName>
    </recommendedName>
</protein>
<dbReference type="SMART" id="SM00347">
    <property type="entry name" value="HTH_MARR"/>
    <property type="match status" value="1"/>
</dbReference>
<dbReference type="InterPro" id="IPR039422">
    <property type="entry name" value="MarR/SlyA-like"/>
</dbReference>
<dbReference type="SUPFAM" id="SSF46785">
    <property type="entry name" value="Winged helix' DNA-binding domain"/>
    <property type="match status" value="1"/>
</dbReference>
<dbReference type="GO" id="GO:0006950">
    <property type="term" value="P:response to stress"/>
    <property type="evidence" value="ECO:0007669"/>
    <property type="project" value="TreeGrafter"/>
</dbReference>
<evidence type="ECO:0000259" key="1">
    <source>
        <dbReference type="PROSITE" id="PS50995"/>
    </source>
</evidence>
<sequence>MSYESLAHEFFQVMQQVHGRNTQKRVSDSMNGENFVLSYISQHEGDVIPSDIANAMGTTSARIAAVLNSLEKKGMVTRRIDEIDRRRILVNLTDLGTEEVRIQDELRLSYVINMFKVLGEDDAKEYVRLTKKLADNSLEDFM</sequence>
<gene>
    <name evidence="2" type="ORF">CBEIBR21_15265</name>
</gene>
<dbReference type="InterPro" id="IPR000835">
    <property type="entry name" value="HTH_MarR-typ"/>
</dbReference>
<comment type="caution">
    <text evidence="2">The sequence shown here is derived from an EMBL/GenBank/DDBJ whole genome shotgun (WGS) entry which is preliminary data.</text>
</comment>
<dbReference type="AlphaFoldDB" id="A0A1S9N443"/>
<dbReference type="EMBL" id="MWMH01000005">
    <property type="protein sequence ID" value="OOP72298.1"/>
    <property type="molecule type" value="Genomic_DNA"/>
</dbReference>
<dbReference type="PANTHER" id="PTHR33164">
    <property type="entry name" value="TRANSCRIPTIONAL REGULATOR, MARR FAMILY"/>
    <property type="match status" value="1"/>
</dbReference>
<feature type="domain" description="HTH marR-type" evidence="1">
    <location>
        <begin position="3"/>
        <end position="135"/>
    </location>
</feature>
<dbReference type="PROSITE" id="PS50995">
    <property type="entry name" value="HTH_MARR_2"/>
    <property type="match status" value="1"/>
</dbReference>
<organism evidence="2 3">
    <name type="scientific">Clostridium beijerinckii</name>
    <name type="common">Clostridium MP</name>
    <dbReference type="NCBI Taxonomy" id="1520"/>
    <lineage>
        <taxon>Bacteria</taxon>
        <taxon>Bacillati</taxon>
        <taxon>Bacillota</taxon>
        <taxon>Clostridia</taxon>
        <taxon>Eubacteriales</taxon>
        <taxon>Clostridiaceae</taxon>
        <taxon>Clostridium</taxon>
    </lineage>
</organism>
<dbReference type="Proteomes" id="UP000190959">
    <property type="component" value="Unassembled WGS sequence"/>
</dbReference>